<evidence type="ECO:0000259" key="1">
    <source>
        <dbReference type="PROSITE" id="PS50878"/>
    </source>
</evidence>
<dbReference type="InterPro" id="IPR043502">
    <property type="entry name" value="DNA/RNA_pol_sf"/>
</dbReference>
<dbReference type="EnsemblPlants" id="AET2Gv21213500.1">
    <property type="protein sequence ID" value="AET2Gv21213500.1"/>
    <property type="gene ID" value="AET2Gv21213500"/>
</dbReference>
<dbReference type="PROSITE" id="PS50878">
    <property type="entry name" value="RT_POL"/>
    <property type="match status" value="1"/>
</dbReference>
<dbReference type="Gramene" id="AET2Gv21213500.1">
    <property type="protein sequence ID" value="AET2Gv21213500.1"/>
    <property type="gene ID" value="AET2Gv21213500"/>
</dbReference>
<dbReference type="PANTHER" id="PTHR24559:SF452">
    <property type="entry name" value="INTEGRASE CATALYTIC DOMAIN-CONTAINING PROTEIN"/>
    <property type="match status" value="1"/>
</dbReference>
<dbReference type="InterPro" id="IPR000477">
    <property type="entry name" value="RT_dom"/>
</dbReference>
<dbReference type="CDD" id="cd01647">
    <property type="entry name" value="RT_LTR"/>
    <property type="match status" value="1"/>
</dbReference>
<dbReference type="InterPro" id="IPR053134">
    <property type="entry name" value="RNA-dir_DNA_polymerase"/>
</dbReference>
<proteinExistence type="predicted"/>
<dbReference type="Proteomes" id="UP000015105">
    <property type="component" value="Chromosome 2D"/>
</dbReference>
<feature type="domain" description="Reverse transcriptase" evidence="1">
    <location>
        <begin position="1"/>
        <end position="123"/>
    </location>
</feature>
<sequence>VIEELLDELHGAAWFSKLDLRAGYHQIRLAPGEEYKTAFQTHQGHFEFKVVSFGLAGAPATFIGAVTTTLKPVNRVCVVSFFDDILVFSVSLKDHVIHLRQVLGLLRKDSWKAKMSKCVFGQQ</sequence>
<reference evidence="3" key="1">
    <citation type="journal article" date="2014" name="Science">
        <title>Ancient hybridizations among the ancestral genomes of bread wheat.</title>
        <authorList>
            <consortium name="International Wheat Genome Sequencing Consortium,"/>
            <person name="Marcussen T."/>
            <person name="Sandve S.R."/>
            <person name="Heier L."/>
            <person name="Spannagl M."/>
            <person name="Pfeifer M."/>
            <person name="Jakobsen K.S."/>
            <person name="Wulff B.B."/>
            <person name="Steuernagel B."/>
            <person name="Mayer K.F."/>
            <person name="Olsen O.A."/>
        </authorList>
    </citation>
    <scope>NUCLEOTIDE SEQUENCE [LARGE SCALE GENOMIC DNA]</scope>
    <source>
        <strain evidence="3">cv. AL8/78</strain>
    </source>
</reference>
<dbReference type="InterPro" id="IPR043128">
    <property type="entry name" value="Rev_trsase/Diguanyl_cyclase"/>
</dbReference>
<reference evidence="3" key="2">
    <citation type="journal article" date="2017" name="Nat. Plants">
        <title>The Aegilops tauschii genome reveals multiple impacts of transposons.</title>
        <authorList>
            <person name="Zhao G."/>
            <person name="Zou C."/>
            <person name="Li K."/>
            <person name="Wang K."/>
            <person name="Li T."/>
            <person name="Gao L."/>
            <person name="Zhang X."/>
            <person name="Wang H."/>
            <person name="Yang Z."/>
            <person name="Liu X."/>
            <person name="Jiang W."/>
            <person name="Mao L."/>
            <person name="Kong X."/>
            <person name="Jiao Y."/>
            <person name="Jia J."/>
        </authorList>
    </citation>
    <scope>NUCLEOTIDE SEQUENCE [LARGE SCALE GENOMIC DNA]</scope>
    <source>
        <strain evidence="3">cv. AL8/78</strain>
    </source>
</reference>
<evidence type="ECO:0000313" key="3">
    <source>
        <dbReference type="Proteomes" id="UP000015105"/>
    </source>
</evidence>
<evidence type="ECO:0000313" key="2">
    <source>
        <dbReference type="EnsemblPlants" id="AET2Gv21213500.1"/>
    </source>
</evidence>
<organism evidence="2 3">
    <name type="scientific">Aegilops tauschii subsp. strangulata</name>
    <name type="common">Goatgrass</name>
    <dbReference type="NCBI Taxonomy" id="200361"/>
    <lineage>
        <taxon>Eukaryota</taxon>
        <taxon>Viridiplantae</taxon>
        <taxon>Streptophyta</taxon>
        <taxon>Embryophyta</taxon>
        <taxon>Tracheophyta</taxon>
        <taxon>Spermatophyta</taxon>
        <taxon>Magnoliopsida</taxon>
        <taxon>Liliopsida</taxon>
        <taxon>Poales</taxon>
        <taxon>Poaceae</taxon>
        <taxon>BOP clade</taxon>
        <taxon>Pooideae</taxon>
        <taxon>Triticodae</taxon>
        <taxon>Triticeae</taxon>
        <taxon>Triticinae</taxon>
        <taxon>Aegilops</taxon>
    </lineage>
</organism>
<keyword evidence="3" id="KW-1185">Reference proteome</keyword>
<reference evidence="2" key="3">
    <citation type="journal article" date="2017" name="Nature">
        <title>Genome sequence of the progenitor of the wheat D genome Aegilops tauschii.</title>
        <authorList>
            <person name="Luo M.C."/>
            <person name="Gu Y.Q."/>
            <person name="Puiu D."/>
            <person name="Wang H."/>
            <person name="Twardziok S.O."/>
            <person name="Deal K.R."/>
            <person name="Huo N."/>
            <person name="Zhu T."/>
            <person name="Wang L."/>
            <person name="Wang Y."/>
            <person name="McGuire P.E."/>
            <person name="Liu S."/>
            <person name="Long H."/>
            <person name="Ramasamy R.K."/>
            <person name="Rodriguez J.C."/>
            <person name="Van S.L."/>
            <person name="Yuan L."/>
            <person name="Wang Z."/>
            <person name="Xia Z."/>
            <person name="Xiao L."/>
            <person name="Anderson O.D."/>
            <person name="Ouyang S."/>
            <person name="Liang Y."/>
            <person name="Zimin A.V."/>
            <person name="Pertea G."/>
            <person name="Qi P."/>
            <person name="Bennetzen J.L."/>
            <person name="Dai X."/>
            <person name="Dawson M.W."/>
            <person name="Muller H.G."/>
            <person name="Kugler K."/>
            <person name="Rivarola-Duarte L."/>
            <person name="Spannagl M."/>
            <person name="Mayer K.F.X."/>
            <person name="Lu F.H."/>
            <person name="Bevan M.W."/>
            <person name="Leroy P."/>
            <person name="Li P."/>
            <person name="You F.M."/>
            <person name="Sun Q."/>
            <person name="Liu Z."/>
            <person name="Lyons E."/>
            <person name="Wicker T."/>
            <person name="Salzberg S.L."/>
            <person name="Devos K.M."/>
            <person name="Dvorak J."/>
        </authorList>
    </citation>
    <scope>NUCLEOTIDE SEQUENCE [LARGE SCALE GENOMIC DNA]</scope>
    <source>
        <strain evidence="2">cv. AL8/78</strain>
    </source>
</reference>
<dbReference type="Gene3D" id="3.30.70.270">
    <property type="match status" value="1"/>
</dbReference>
<dbReference type="SUPFAM" id="SSF56672">
    <property type="entry name" value="DNA/RNA polymerases"/>
    <property type="match status" value="1"/>
</dbReference>
<dbReference type="Pfam" id="PF00078">
    <property type="entry name" value="RVT_1"/>
    <property type="match status" value="1"/>
</dbReference>
<name>A0A453DEU4_AEGTS</name>
<reference evidence="2" key="4">
    <citation type="submission" date="2019-03" db="UniProtKB">
        <authorList>
            <consortium name="EnsemblPlants"/>
        </authorList>
    </citation>
    <scope>IDENTIFICATION</scope>
</reference>
<dbReference type="Gene3D" id="3.10.10.10">
    <property type="entry name" value="HIV Type 1 Reverse Transcriptase, subunit A, domain 1"/>
    <property type="match status" value="1"/>
</dbReference>
<dbReference type="PANTHER" id="PTHR24559">
    <property type="entry name" value="TRANSPOSON TY3-I GAG-POL POLYPROTEIN"/>
    <property type="match status" value="1"/>
</dbReference>
<accession>A0A453DEU4</accession>
<reference evidence="2" key="5">
    <citation type="journal article" date="2021" name="G3 (Bethesda)">
        <title>Aegilops tauschii genome assembly Aet v5.0 features greater sequence contiguity and improved annotation.</title>
        <authorList>
            <person name="Wang L."/>
            <person name="Zhu T."/>
            <person name="Rodriguez J.C."/>
            <person name="Deal K.R."/>
            <person name="Dubcovsky J."/>
            <person name="McGuire P.E."/>
            <person name="Lux T."/>
            <person name="Spannagl M."/>
            <person name="Mayer K.F.X."/>
            <person name="Baldrich P."/>
            <person name="Meyers B.C."/>
            <person name="Huo N."/>
            <person name="Gu Y.Q."/>
            <person name="Zhou H."/>
            <person name="Devos K.M."/>
            <person name="Bennetzen J.L."/>
            <person name="Unver T."/>
            <person name="Budak H."/>
            <person name="Gulick P.J."/>
            <person name="Galiba G."/>
            <person name="Kalapos B."/>
            <person name="Nelson D.R."/>
            <person name="Li P."/>
            <person name="You F.M."/>
            <person name="Luo M.C."/>
            <person name="Dvorak J."/>
        </authorList>
    </citation>
    <scope>NUCLEOTIDE SEQUENCE [LARGE SCALE GENOMIC DNA]</scope>
    <source>
        <strain evidence="2">cv. AL8/78</strain>
    </source>
</reference>
<protein>
    <recommendedName>
        <fullName evidence="1">Reverse transcriptase domain-containing protein</fullName>
    </recommendedName>
</protein>
<dbReference type="AlphaFoldDB" id="A0A453DEU4"/>